<dbReference type="EMBL" id="AXCM01000301">
    <property type="status" value="NOT_ANNOTATED_CDS"/>
    <property type="molecule type" value="Genomic_DNA"/>
</dbReference>
<organism evidence="2 3">
    <name type="scientific">Anopheles culicifacies</name>
    <dbReference type="NCBI Taxonomy" id="139723"/>
    <lineage>
        <taxon>Eukaryota</taxon>
        <taxon>Metazoa</taxon>
        <taxon>Ecdysozoa</taxon>
        <taxon>Arthropoda</taxon>
        <taxon>Hexapoda</taxon>
        <taxon>Insecta</taxon>
        <taxon>Pterygota</taxon>
        <taxon>Neoptera</taxon>
        <taxon>Endopterygota</taxon>
        <taxon>Diptera</taxon>
        <taxon>Nematocera</taxon>
        <taxon>Culicoidea</taxon>
        <taxon>Culicidae</taxon>
        <taxon>Anophelinae</taxon>
        <taxon>Anopheles</taxon>
        <taxon>culicifacies species complex</taxon>
    </lineage>
</organism>
<dbReference type="EnsemblMetazoa" id="ACUA014665-RA">
    <property type="protein sequence ID" value="ACUA014665-PA"/>
    <property type="gene ID" value="ACUA014665"/>
</dbReference>
<feature type="compositionally biased region" description="Basic and acidic residues" evidence="1">
    <location>
        <begin position="111"/>
        <end position="127"/>
    </location>
</feature>
<evidence type="ECO:0000313" key="3">
    <source>
        <dbReference type="Proteomes" id="UP000075883"/>
    </source>
</evidence>
<dbReference type="AlphaFoldDB" id="A0A182MC63"/>
<evidence type="ECO:0000256" key="1">
    <source>
        <dbReference type="SAM" id="MobiDB-lite"/>
    </source>
</evidence>
<reference evidence="3" key="1">
    <citation type="submission" date="2013-09" db="EMBL/GenBank/DDBJ databases">
        <title>The Genome Sequence of Anopheles culicifacies species A.</title>
        <authorList>
            <consortium name="The Broad Institute Genomics Platform"/>
            <person name="Neafsey D.E."/>
            <person name="Besansky N."/>
            <person name="Howell P."/>
            <person name="Walton C."/>
            <person name="Young S.K."/>
            <person name="Zeng Q."/>
            <person name="Gargeya S."/>
            <person name="Fitzgerald M."/>
            <person name="Haas B."/>
            <person name="Abouelleil A."/>
            <person name="Allen A.W."/>
            <person name="Alvarado L."/>
            <person name="Arachchi H.M."/>
            <person name="Berlin A.M."/>
            <person name="Chapman S.B."/>
            <person name="Gainer-Dewar J."/>
            <person name="Goldberg J."/>
            <person name="Griggs A."/>
            <person name="Gujja S."/>
            <person name="Hansen M."/>
            <person name="Howarth C."/>
            <person name="Imamovic A."/>
            <person name="Ireland A."/>
            <person name="Larimer J."/>
            <person name="McCowan C."/>
            <person name="Murphy C."/>
            <person name="Pearson M."/>
            <person name="Poon T.W."/>
            <person name="Priest M."/>
            <person name="Roberts A."/>
            <person name="Saif S."/>
            <person name="Shea T."/>
            <person name="Sisk P."/>
            <person name="Sykes S."/>
            <person name="Wortman J."/>
            <person name="Nusbaum C."/>
            <person name="Birren B."/>
        </authorList>
    </citation>
    <scope>NUCLEOTIDE SEQUENCE [LARGE SCALE GENOMIC DNA]</scope>
    <source>
        <strain evidence="3">A-37</strain>
    </source>
</reference>
<reference evidence="2" key="2">
    <citation type="submission" date="2020-05" db="UniProtKB">
        <authorList>
            <consortium name="EnsemblMetazoa"/>
        </authorList>
    </citation>
    <scope>IDENTIFICATION</scope>
    <source>
        <strain evidence="2">A-37</strain>
    </source>
</reference>
<feature type="region of interest" description="Disordered" evidence="1">
    <location>
        <begin position="63"/>
        <end position="127"/>
    </location>
</feature>
<evidence type="ECO:0000313" key="2">
    <source>
        <dbReference type="EnsemblMetazoa" id="ACUA014665-PA"/>
    </source>
</evidence>
<name>A0A182MC63_9DIPT</name>
<feature type="compositionally biased region" description="Polar residues" evidence="1">
    <location>
        <begin position="65"/>
        <end position="75"/>
    </location>
</feature>
<proteinExistence type="predicted"/>
<dbReference type="VEuPathDB" id="VectorBase:ACUA014665"/>
<sequence>MFPERLGTGFRAGIVRLAYHRLPLKLEQHIIETSEPISVRLRILIKIKRIGMHRFRQDAFVAQAQEGTRTSQTPKAFQGPERQRSIRGAVTTANVQQNGKEIGTVNEIEADGSHDPDQDRVRDRGEH</sequence>
<dbReference type="Proteomes" id="UP000075883">
    <property type="component" value="Unassembled WGS sequence"/>
</dbReference>
<accession>A0A182MC63</accession>
<protein>
    <submittedName>
        <fullName evidence="2">Uncharacterized protein</fullName>
    </submittedName>
</protein>
<keyword evidence="3" id="KW-1185">Reference proteome</keyword>